<dbReference type="SUPFAM" id="SSF53649">
    <property type="entry name" value="Alkaline phosphatase-like"/>
    <property type="match status" value="1"/>
</dbReference>
<dbReference type="Proteomes" id="UP001596434">
    <property type="component" value="Unassembled WGS sequence"/>
</dbReference>
<dbReference type="InterPro" id="IPR017850">
    <property type="entry name" value="Alkaline_phosphatase_core_sf"/>
</dbReference>
<gene>
    <name evidence="1" type="ORF">ACFQKE_15605</name>
</gene>
<proteinExistence type="predicted"/>
<name>A0ABD6A247_9EURY</name>
<dbReference type="AlphaFoldDB" id="A0ABD6A247"/>
<dbReference type="EMBL" id="JBHTAT010000001">
    <property type="protein sequence ID" value="MFC7256711.1"/>
    <property type="molecule type" value="Genomic_DNA"/>
</dbReference>
<evidence type="ECO:0000313" key="1">
    <source>
        <dbReference type="EMBL" id="MFC7256711.1"/>
    </source>
</evidence>
<comment type="caution">
    <text evidence="1">The sequence shown here is derived from an EMBL/GenBank/DDBJ whole genome shotgun (WGS) entry which is preliminary data.</text>
</comment>
<dbReference type="RefSeq" id="WP_379705969.1">
    <property type="nucleotide sequence ID" value="NZ_JBHTAT010000001.1"/>
</dbReference>
<evidence type="ECO:0008006" key="3">
    <source>
        <dbReference type="Google" id="ProtNLM"/>
    </source>
</evidence>
<protein>
    <recommendedName>
        <fullName evidence="3">Sulfatase</fullName>
    </recommendedName>
</protein>
<organism evidence="1 2">
    <name type="scientific">Haloplanus litoreus</name>
    <dbReference type="NCBI Taxonomy" id="767515"/>
    <lineage>
        <taxon>Archaea</taxon>
        <taxon>Methanobacteriati</taxon>
        <taxon>Methanobacteriota</taxon>
        <taxon>Stenosarchaea group</taxon>
        <taxon>Halobacteria</taxon>
        <taxon>Halobacteriales</taxon>
        <taxon>Haloferacaceae</taxon>
        <taxon>Haloplanus</taxon>
    </lineage>
</organism>
<reference evidence="1 2" key="1">
    <citation type="journal article" date="2019" name="Int. J. Syst. Evol. Microbiol.">
        <title>The Global Catalogue of Microorganisms (GCM) 10K type strain sequencing project: providing services to taxonomists for standard genome sequencing and annotation.</title>
        <authorList>
            <consortium name="The Broad Institute Genomics Platform"/>
            <consortium name="The Broad Institute Genome Sequencing Center for Infectious Disease"/>
            <person name="Wu L."/>
            <person name="Ma J."/>
        </authorList>
    </citation>
    <scope>NUCLEOTIDE SEQUENCE [LARGE SCALE GENOMIC DNA]</scope>
    <source>
        <strain evidence="1 2">GX21</strain>
    </source>
</reference>
<dbReference type="GeneID" id="96955105"/>
<evidence type="ECO:0000313" key="2">
    <source>
        <dbReference type="Proteomes" id="UP001596434"/>
    </source>
</evidence>
<sequence>MYSISQLKRGISSPTLFCRELNRLYHRRLNRRPYNTRGVDVFAEDWDTLIILDACRYDMFERLAELEGRLESRISRGSATVEFLLANFDGRELLETVYVTSNPQLYRNRHRIDTELHAIIEVWSDTGWDERYGTVLPETVADAAIDAAESYPNKRHVVHFMQPHYPFLTDETTFDKGHLEDTGNEEGNVWNRLMESDLDVDAETIQTHYEDNLRSVLPAVERLLDTLDGKTVVTSDHGNMLGERARPVPVREWGHPRGLYTPELVTVPWLVVEGKARREITAAEGERELSEVEEQTVNERLRQLGYAE</sequence>
<accession>A0ABD6A247</accession>
<keyword evidence="2" id="KW-1185">Reference proteome</keyword>
<dbReference type="Gene3D" id="3.40.720.10">
    <property type="entry name" value="Alkaline Phosphatase, subunit A"/>
    <property type="match status" value="1"/>
</dbReference>